<evidence type="ECO:0000256" key="1">
    <source>
        <dbReference type="SAM" id="SignalP"/>
    </source>
</evidence>
<protein>
    <recommendedName>
        <fullName evidence="4">Tail fiber domain-containing protein</fullName>
    </recommendedName>
</protein>
<keyword evidence="3" id="KW-1185">Reference proteome</keyword>
<keyword evidence="1" id="KW-0732">Signal</keyword>
<reference evidence="2" key="1">
    <citation type="submission" date="2022-07" db="EMBL/GenBank/DDBJ databases">
        <authorList>
            <person name="Otstavnykh N."/>
            <person name="Isaeva M."/>
            <person name="Bystritskaya E."/>
        </authorList>
    </citation>
    <scope>NUCLEOTIDE SEQUENCE</scope>
    <source>
        <strain evidence="2">KCTC 52189</strain>
    </source>
</reference>
<feature type="signal peptide" evidence="1">
    <location>
        <begin position="1"/>
        <end position="27"/>
    </location>
</feature>
<accession>A0AAE3WD21</accession>
<dbReference type="Proteomes" id="UP001226762">
    <property type="component" value="Unassembled WGS sequence"/>
</dbReference>
<gene>
    <name evidence="2" type="ORF">NO357_10180</name>
</gene>
<sequence length="394" mass="42111">MRVISHPGTVTRTVGLVLAFWAGSAAADNVINQNTVIRSQLCVGLGCADVEAYDASSATLRIKYQRNRIELDDTSTSVGYPNNDWALLFNDNDAGGLSYFTVSDETADRRPFTVEAGALDNTLWVGTNGRVGIGTSMPETGLHIAKGGYPSIKLEDLGQAVGMPYSWRIVASEYGFVVTDQPTGDSPFLIYAGADDRMFHIDPTGVGIGGFFGAEAPLHVWRNDGTSQLRVEEAAEVTGPRTLVNLRNNGRPEIVMANTDTGGEWSFGAGTNFVLKQGAVGSDSSAKTKLFEVQSSGDAVLAGTLTTGGTTCGGGCDLVFSDDYDLPSIAEHTERMFALGHLPNVGPTHEGKPINVTDKLGRVLNELEHAHIYIAQQQRVIEDLTKRLAALEAR</sequence>
<organism evidence="2 3">
    <name type="scientific">Marimonas arenosa</name>
    <dbReference type="NCBI Taxonomy" id="1795305"/>
    <lineage>
        <taxon>Bacteria</taxon>
        <taxon>Pseudomonadati</taxon>
        <taxon>Pseudomonadota</taxon>
        <taxon>Alphaproteobacteria</taxon>
        <taxon>Rhodobacterales</taxon>
        <taxon>Paracoccaceae</taxon>
        <taxon>Marimonas</taxon>
    </lineage>
</organism>
<feature type="chain" id="PRO_5041930417" description="Tail fiber domain-containing protein" evidence="1">
    <location>
        <begin position="28"/>
        <end position="394"/>
    </location>
</feature>
<dbReference type="EMBL" id="JANHAX010000002">
    <property type="protein sequence ID" value="MDQ2090263.1"/>
    <property type="molecule type" value="Genomic_DNA"/>
</dbReference>
<reference evidence="2" key="2">
    <citation type="submission" date="2023-02" db="EMBL/GenBank/DDBJ databases">
        <title>'Rhodoalgimonas zhirmunskyi' gen. nov., isolated from a red alga.</title>
        <authorList>
            <person name="Nedashkovskaya O.I."/>
            <person name="Otstavnykh N.Y."/>
            <person name="Bystritskaya E.P."/>
            <person name="Balabanova L.A."/>
            <person name="Isaeva M.P."/>
        </authorList>
    </citation>
    <scope>NUCLEOTIDE SEQUENCE</scope>
    <source>
        <strain evidence="2">KCTC 52189</strain>
    </source>
</reference>
<dbReference type="AlphaFoldDB" id="A0AAE3WD21"/>
<evidence type="ECO:0000313" key="3">
    <source>
        <dbReference type="Proteomes" id="UP001226762"/>
    </source>
</evidence>
<evidence type="ECO:0000313" key="2">
    <source>
        <dbReference type="EMBL" id="MDQ2090263.1"/>
    </source>
</evidence>
<name>A0AAE3WD21_9RHOB</name>
<proteinExistence type="predicted"/>
<comment type="caution">
    <text evidence="2">The sequence shown here is derived from an EMBL/GenBank/DDBJ whole genome shotgun (WGS) entry which is preliminary data.</text>
</comment>
<evidence type="ECO:0008006" key="4">
    <source>
        <dbReference type="Google" id="ProtNLM"/>
    </source>
</evidence>
<dbReference type="RefSeq" id="WP_306735531.1">
    <property type="nucleotide sequence ID" value="NZ_JANHAX010000002.1"/>
</dbReference>